<comment type="caution">
    <text evidence="2">The sequence shown here is derived from an EMBL/GenBank/DDBJ whole genome shotgun (WGS) entry which is preliminary data.</text>
</comment>
<name>A0A8I0SBW0_9MICO</name>
<organism evidence="2 3">
    <name type="scientific">Clavibacter phaseoli</name>
    <dbReference type="NCBI Taxonomy" id="1734031"/>
    <lineage>
        <taxon>Bacteria</taxon>
        <taxon>Bacillati</taxon>
        <taxon>Actinomycetota</taxon>
        <taxon>Actinomycetes</taxon>
        <taxon>Micrococcales</taxon>
        <taxon>Microbacteriaceae</taxon>
        <taxon>Clavibacter</taxon>
    </lineage>
</organism>
<keyword evidence="3" id="KW-1185">Reference proteome</keyword>
<feature type="region of interest" description="Disordered" evidence="1">
    <location>
        <begin position="173"/>
        <end position="353"/>
    </location>
</feature>
<dbReference type="RefSeq" id="WP_194676332.1">
    <property type="nucleotide sequence ID" value="NZ_JADKRP010000011.1"/>
</dbReference>
<proteinExistence type="predicted"/>
<evidence type="ECO:0000313" key="2">
    <source>
        <dbReference type="EMBL" id="MBF4632768.1"/>
    </source>
</evidence>
<dbReference type="Proteomes" id="UP000634579">
    <property type="component" value="Unassembled WGS sequence"/>
</dbReference>
<dbReference type="EMBL" id="JADKRP010000011">
    <property type="protein sequence ID" value="MBF4632768.1"/>
    <property type="molecule type" value="Genomic_DNA"/>
</dbReference>
<accession>A0A8I0SBW0</accession>
<protein>
    <submittedName>
        <fullName evidence="2">Uncharacterized protein</fullName>
    </submittedName>
</protein>
<evidence type="ECO:0000313" key="3">
    <source>
        <dbReference type="Proteomes" id="UP000634579"/>
    </source>
</evidence>
<evidence type="ECO:0000256" key="1">
    <source>
        <dbReference type="SAM" id="MobiDB-lite"/>
    </source>
</evidence>
<reference evidence="2 3" key="1">
    <citation type="submission" date="2020-10" db="EMBL/GenBank/DDBJ databases">
        <title>Draft genome sequences of plant-associated actinobacteria.</title>
        <authorList>
            <person name="Tarlachkov S.V."/>
            <person name="Starodumova I.P."/>
            <person name="Dorofeeva L.V."/>
            <person name="Prisyazhnaya N.V."/>
            <person name="Roubtsova T.V."/>
            <person name="Chizhov V.N."/>
            <person name="Nadler S.A."/>
            <person name="Subbotin S.A."/>
            <person name="Evtushenko L.I."/>
        </authorList>
    </citation>
    <scope>NUCLEOTIDE SEQUENCE [LARGE SCALE GENOMIC DNA]</scope>
    <source>
        <strain evidence="2 3">VKM Ac-2886</strain>
    </source>
</reference>
<feature type="compositionally biased region" description="Basic and acidic residues" evidence="1">
    <location>
        <begin position="222"/>
        <end position="232"/>
    </location>
</feature>
<feature type="compositionally biased region" description="Basic and acidic residues" evidence="1">
    <location>
        <begin position="274"/>
        <end position="291"/>
    </location>
</feature>
<sequence length="353" mass="37792">GIDDELSSAARVAITVATQMADRLARAREEAARTAQGRSEHEVKQLQQRLSAERDAAVAKVSIVERPEFWDRSSLMDQASMHETAQQWKDVDPRAHAASETIGRELRERYGIDVTNPQANPDAVRAALILRERAEAEATQAAATAEKSGRGEAAVETALAGAALDEAARLDARAASERNDAQAITTEPNADVDTSRTDRAAELELQAHEYDSQADAGGTPDRSPDELRELAGDARAQAQLHREPAEVGAAQGAPQQAAQAGAETNAASDQGRANAEHSTGDTHYDSAERRTAMAAELGRQGVPQQTVDVRMRAEVSHGRPASEAPVQGQQINVPQTRRGRGANRGAERTQADR</sequence>
<feature type="compositionally biased region" description="Low complexity" evidence="1">
    <location>
        <begin position="246"/>
        <end position="267"/>
    </location>
</feature>
<feature type="compositionally biased region" description="Basic and acidic residues" evidence="1">
    <location>
        <begin position="193"/>
        <end position="211"/>
    </location>
</feature>
<gene>
    <name evidence="2" type="ORF">ITJ42_16245</name>
</gene>
<feature type="non-terminal residue" evidence="2">
    <location>
        <position position="1"/>
    </location>
</feature>
<dbReference type="AlphaFoldDB" id="A0A8I0SBW0"/>